<reference evidence="1 2" key="1">
    <citation type="journal article" date="2015" name="Proc. Natl. Acad. Sci. U.S.A.">
        <title>The resurrection genome of Boea hygrometrica: A blueprint for survival of dehydration.</title>
        <authorList>
            <person name="Xiao L."/>
            <person name="Yang G."/>
            <person name="Zhang L."/>
            <person name="Yang X."/>
            <person name="Zhao S."/>
            <person name="Ji Z."/>
            <person name="Zhou Q."/>
            <person name="Hu M."/>
            <person name="Wang Y."/>
            <person name="Chen M."/>
            <person name="Xu Y."/>
            <person name="Jin H."/>
            <person name="Xiao X."/>
            <person name="Hu G."/>
            <person name="Bao F."/>
            <person name="Hu Y."/>
            <person name="Wan P."/>
            <person name="Li L."/>
            <person name="Deng X."/>
            <person name="Kuang T."/>
            <person name="Xiang C."/>
            <person name="Zhu J.K."/>
            <person name="Oliver M.J."/>
            <person name="He Y."/>
        </authorList>
    </citation>
    <scope>NUCLEOTIDE SEQUENCE [LARGE SCALE GENOMIC DNA]</scope>
    <source>
        <strain evidence="2">cv. XS01</strain>
    </source>
</reference>
<dbReference type="Proteomes" id="UP000250235">
    <property type="component" value="Unassembled WGS sequence"/>
</dbReference>
<accession>A0A2Z7BGF1</accession>
<proteinExistence type="predicted"/>
<evidence type="ECO:0000313" key="1">
    <source>
        <dbReference type="EMBL" id="KZV31218.1"/>
    </source>
</evidence>
<organism evidence="1 2">
    <name type="scientific">Dorcoceras hygrometricum</name>
    <dbReference type="NCBI Taxonomy" id="472368"/>
    <lineage>
        <taxon>Eukaryota</taxon>
        <taxon>Viridiplantae</taxon>
        <taxon>Streptophyta</taxon>
        <taxon>Embryophyta</taxon>
        <taxon>Tracheophyta</taxon>
        <taxon>Spermatophyta</taxon>
        <taxon>Magnoliopsida</taxon>
        <taxon>eudicotyledons</taxon>
        <taxon>Gunneridae</taxon>
        <taxon>Pentapetalae</taxon>
        <taxon>asterids</taxon>
        <taxon>lamiids</taxon>
        <taxon>Lamiales</taxon>
        <taxon>Gesneriaceae</taxon>
        <taxon>Didymocarpoideae</taxon>
        <taxon>Trichosporeae</taxon>
        <taxon>Loxocarpinae</taxon>
        <taxon>Dorcoceras</taxon>
    </lineage>
</organism>
<sequence length="69" mass="7667">MGASRVRGSPVLMYYELMDSCGHDMVKWQAWTCVGSRDKIEHVEPLGSLGLNGARDDPAELIWTDGEDL</sequence>
<dbReference type="AlphaFoldDB" id="A0A2Z7BGF1"/>
<protein>
    <submittedName>
        <fullName evidence="1">Uncharacterized protein</fullName>
    </submittedName>
</protein>
<keyword evidence="2" id="KW-1185">Reference proteome</keyword>
<gene>
    <name evidence="1" type="ORF">F511_09412</name>
</gene>
<dbReference type="EMBL" id="KV007625">
    <property type="protein sequence ID" value="KZV31218.1"/>
    <property type="molecule type" value="Genomic_DNA"/>
</dbReference>
<evidence type="ECO:0000313" key="2">
    <source>
        <dbReference type="Proteomes" id="UP000250235"/>
    </source>
</evidence>
<name>A0A2Z7BGF1_9LAMI</name>